<sequence>HYHELKDCRTLNSIIRSCVVTTFTRIWGAIHSDVPNLEESSSQHLLRHIGFVLCAVIAPELYVWVVAHQWVAARQMWVLLCIYWHQKLIHALDPAWTCKHGFFLLMGGFAICKEEGLCQLFPQEFSEKLEKNKIVFLDTTKAEIKDRSKANFLSKVAIVIQTGWFLLQIITRQLKHLMITPLELATVAFTSMTFAMYFFWFHKLLDVTCPVILRRELSQGHMKAAFDDERNVTEKGPVVGPSNSLSSNSTSEEEHAQHSEVVEVVGRVSL</sequence>
<dbReference type="OrthoDB" id="9451547at2759"/>
<evidence type="ECO:0000256" key="1">
    <source>
        <dbReference type="SAM" id="MobiDB-lite"/>
    </source>
</evidence>
<dbReference type="AlphaFoldDB" id="A0A165BYN6"/>
<proteinExistence type="predicted"/>
<reference evidence="3 4" key="1">
    <citation type="journal article" date="2016" name="Mol. Biol. Evol.">
        <title>Comparative Genomics of Early-Diverging Mushroom-Forming Fungi Provides Insights into the Origins of Lignocellulose Decay Capabilities.</title>
        <authorList>
            <person name="Nagy L.G."/>
            <person name="Riley R."/>
            <person name="Tritt A."/>
            <person name="Adam C."/>
            <person name="Daum C."/>
            <person name="Floudas D."/>
            <person name="Sun H."/>
            <person name="Yadav J.S."/>
            <person name="Pangilinan J."/>
            <person name="Larsson K.H."/>
            <person name="Matsuura K."/>
            <person name="Barry K."/>
            <person name="Labutti K."/>
            <person name="Kuo R."/>
            <person name="Ohm R.A."/>
            <person name="Bhattacharya S.S."/>
            <person name="Shirouzu T."/>
            <person name="Yoshinaga Y."/>
            <person name="Martin F.M."/>
            <person name="Grigoriev I.V."/>
            <person name="Hibbett D.S."/>
        </authorList>
    </citation>
    <scope>NUCLEOTIDE SEQUENCE [LARGE SCALE GENOMIC DNA]</scope>
    <source>
        <strain evidence="3 4">93-53</strain>
    </source>
</reference>
<keyword evidence="2" id="KW-1133">Transmembrane helix</keyword>
<dbReference type="PANTHER" id="PTHR35043:SF7">
    <property type="entry name" value="TRANSCRIPTION FACTOR DOMAIN-CONTAINING PROTEIN"/>
    <property type="match status" value="1"/>
</dbReference>
<dbReference type="RefSeq" id="XP_040759629.1">
    <property type="nucleotide sequence ID" value="XM_040905028.1"/>
</dbReference>
<protein>
    <submittedName>
        <fullName evidence="3">Uncharacterized protein</fullName>
    </submittedName>
</protein>
<feature type="transmembrane region" description="Helical" evidence="2">
    <location>
        <begin position="152"/>
        <end position="171"/>
    </location>
</feature>
<dbReference type="EMBL" id="KV427658">
    <property type="protein sequence ID" value="KZT01889.1"/>
    <property type="molecule type" value="Genomic_DNA"/>
</dbReference>
<keyword evidence="2" id="KW-0472">Membrane</keyword>
<organism evidence="3 4">
    <name type="scientific">Laetiporus sulphureus 93-53</name>
    <dbReference type="NCBI Taxonomy" id="1314785"/>
    <lineage>
        <taxon>Eukaryota</taxon>
        <taxon>Fungi</taxon>
        <taxon>Dikarya</taxon>
        <taxon>Basidiomycota</taxon>
        <taxon>Agaricomycotina</taxon>
        <taxon>Agaricomycetes</taxon>
        <taxon>Polyporales</taxon>
        <taxon>Laetiporus</taxon>
    </lineage>
</organism>
<dbReference type="GeneID" id="63822058"/>
<keyword evidence="2" id="KW-0812">Transmembrane</keyword>
<dbReference type="Proteomes" id="UP000076871">
    <property type="component" value="Unassembled WGS sequence"/>
</dbReference>
<evidence type="ECO:0000256" key="2">
    <source>
        <dbReference type="SAM" id="Phobius"/>
    </source>
</evidence>
<dbReference type="InParanoid" id="A0A165BYN6"/>
<name>A0A165BYN6_9APHY</name>
<feature type="transmembrane region" description="Helical" evidence="2">
    <location>
        <begin position="45"/>
        <end position="67"/>
    </location>
</feature>
<feature type="region of interest" description="Disordered" evidence="1">
    <location>
        <begin position="233"/>
        <end position="260"/>
    </location>
</feature>
<evidence type="ECO:0000313" key="3">
    <source>
        <dbReference type="EMBL" id="KZT01889.1"/>
    </source>
</evidence>
<dbReference type="PANTHER" id="PTHR35043">
    <property type="entry name" value="TRANSCRIPTION FACTOR DOMAIN-CONTAINING PROTEIN"/>
    <property type="match status" value="1"/>
</dbReference>
<evidence type="ECO:0000313" key="4">
    <source>
        <dbReference type="Proteomes" id="UP000076871"/>
    </source>
</evidence>
<feature type="non-terminal residue" evidence="3">
    <location>
        <position position="1"/>
    </location>
</feature>
<accession>A0A165BYN6</accession>
<gene>
    <name evidence="3" type="ORF">LAESUDRAFT_662962</name>
</gene>
<feature type="transmembrane region" description="Helical" evidence="2">
    <location>
        <begin position="177"/>
        <end position="200"/>
    </location>
</feature>
<keyword evidence="4" id="KW-1185">Reference proteome</keyword>